<organism evidence="1 2">
    <name type="scientific">Allacma fusca</name>
    <dbReference type="NCBI Taxonomy" id="39272"/>
    <lineage>
        <taxon>Eukaryota</taxon>
        <taxon>Metazoa</taxon>
        <taxon>Ecdysozoa</taxon>
        <taxon>Arthropoda</taxon>
        <taxon>Hexapoda</taxon>
        <taxon>Collembola</taxon>
        <taxon>Symphypleona</taxon>
        <taxon>Sminthuridae</taxon>
        <taxon>Allacma</taxon>
    </lineage>
</organism>
<evidence type="ECO:0000313" key="2">
    <source>
        <dbReference type="Proteomes" id="UP000708208"/>
    </source>
</evidence>
<sequence>TRKLNQKMKYESPSQLLT</sequence>
<feature type="non-terminal residue" evidence="1">
    <location>
        <position position="1"/>
    </location>
</feature>
<reference evidence="1" key="1">
    <citation type="submission" date="2021-06" db="EMBL/GenBank/DDBJ databases">
        <authorList>
            <person name="Hodson N. C."/>
            <person name="Mongue J. A."/>
            <person name="Jaron S. K."/>
        </authorList>
    </citation>
    <scope>NUCLEOTIDE SEQUENCE</scope>
</reference>
<gene>
    <name evidence="1" type="ORF">AFUS01_LOCUS19367</name>
</gene>
<evidence type="ECO:0000313" key="1">
    <source>
        <dbReference type="EMBL" id="CAG7730746.1"/>
    </source>
</evidence>
<name>A0A8J2PBB9_9HEXA</name>
<dbReference type="AlphaFoldDB" id="A0A8J2PBB9"/>
<protein>
    <submittedName>
        <fullName evidence="1">Uncharacterized protein</fullName>
    </submittedName>
</protein>
<dbReference type="Proteomes" id="UP000708208">
    <property type="component" value="Unassembled WGS sequence"/>
</dbReference>
<proteinExistence type="predicted"/>
<accession>A0A8J2PBB9</accession>
<comment type="caution">
    <text evidence="1">The sequence shown here is derived from an EMBL/GenBank/DDBJ whole genome shotgun (WGS) entry which is preliminary data.</text>
</comment>
<keyword evidence="2" id="KW-1185">Reference proteome</keyword>
<dbReference type="EMBL" id="CAJVCH010199678">
    <property type="protein sequence ID" value="CAG7730746.1"/>
    <property type="molecule type" value="Genomic_DNA"/>
</dbReference>